<feature type="compositionally biased region" description="Low complexity" evidence="1">
    <location>
        <begin position="311"/>
        <end position="326"/>
    </location>
</feature>
<sequence length="643" mass="69988">MSTNYYFDHYPETRPPHGLPDGFQSAPTSSGSIPRVARVSHAPAAQTNVQSWVSQSQLSPHLNSLGPNSYYQSPLPPHSETPDHGLPPPIAPWTRASSTNADIHLPPASAPGTPYPTGPRPMPPRGYSHSRPPTESRIQEEQPESAFSSDSREEEDPRYQGQGGQYQRNEIARSDASHRVTEIEVEEQMTIPDNMTAEAHHDSGQYVWTLGDNAMNPSPQSKGKGKGFVGGFVAGLKKFPNMLGKRGTKDVLVSDPRIVQDPPSDLSPTIPPWLSNAAQQHDSMPVPRFTPPEGSGIPSETTSPMTGSSNPQLHAPQPIQPPQQLATLDHPQDPLPNPHAQVIATPPPMNSPVQMELQPTEDYGQMSSGGGYTADYSGDYTPGESSSGQSINIGKALNGLRRLPWMSTRIAADYKPSSSTRAKFDKPVGSWYTKPNPERVDLLETNVIRRASPPPTRPREHRRRDRDPPDSETSSQPRSSSSHRPREHRHGHAHNHHRKDKEHNTRSEGGATAVRPTRTPASATSGGVLPTSPGASSHGLASHSHSTNYYYSPTQATPPAQYILYPSNMIPQPVGQVPAGTGSDSSPGMQPQMQPMPIYMVAAPQYVMPSSSPPPSGRRHHRSHHHSDMPRPHHSGKSPRNPP</sequence>
<gene>
    <name evidence="2" type="ORF">NLI96_g8761</name>
</gene>
<organism evidence="2 3">
    <name type="scientific">Meripilus lineatus</name>
    <dbReference type="NCBI Taxonomy" id="2056292"/>
    <lineage>
        <taxon>Eukaryota</taxon>
        <taxon>Fungi</taxon>
        <taxon>Dikarya</taxon>
        <taxon>Basidiomycota</taxon>
        <taxon>Agaricomycotina</taxon>
        <taxon>Agaricomycetes</taxon>
        <taxon>Polyporales</taxon>
        <taxon>Meripilaceae</taxon>
        <taxon>Meripilus</taxon>
    </lineage>
</organism>
<evidence type="ECO:0000256" key="1">
    <source>
        <dbReference type="SAM" id="MobiDB-lite"/>
    </source>
</evidence>
<feature type="region of interest" description="Disordered" evidence="1">
    <location>
        <begin position="1"/>
        <end position="34"/>
    </location>
</feature>
<reference evidence="2" key="1">
    <citation type="submission" date="2022-07" db="EMBL/GenBank/DDBJ databases">
        <title>Genome Sequence of Physisporinus lineatus.</title>
        <authorList>
            <person name="Buettner E."/>
        </authorList>
    </citation>
    <scope>NUCLEOTIDE SEQUENCE</scope>
    <source>
        <strain evidence="2">VT162</strain>
    </source>
</reference>
<feature type="compositionally biased region" description="Polar residues" evidence="1">
    <location>
        <begin position="48"/>
        <end position="72"/>
    </location>
</feature>
<feature type="compositionally biased region" description="Low complexity" evidence="1">
    <location>
        <begin position="532"/>
        <end position="546"/>
    </location>
</feature>
<proteinExistence type="predicted"/>
<feature type="compositionally biased region" description="Pro residues" evidence="1">
    <location>
        <begin position="74"/>
        <end position="91"/>
    </location>
</feature>
<feature type="region of interest" description="Disordered" evidence="1">
    <location>
        <begin position="412"/>
        <end position="558"/>
    </location>
</feature>
<dbReference type="Proteomes" id="UP001212997">
    <property type="component" value="Unassembled WGS sequence"/>
</dbReference>
<feature type="compositionally biased region" description="Basic residues" evidence="1">
    <location>
        <begin position="481"/>
        <end position="500"/>
    </location>
</feature>
<evidence type="ECO:0000313" key="2">
    <source>
        <dbReference type="EMBL" id="KAJ3479877.1"/>
    </source>
</evidence>
<feature type="region of interest" description="Disordered" evidence="1">
    <location>
        <begin position="574"/>
        <end position="643"/>
    </location>
</feature>
<feature type="compositionally biased region" description="Pro residues" evidence="1">
    <location>
        <begin position="113"/>
        <end position="124"/>
    </location>
</feature>
<feature type="compositionally biased region" description="Polar residues" evidence="1">
    <location>
        <begin position="547"/>
        <end position="558"/>
    </location>
</feature>
<keyword evidence="3" id="KW-1185">Reference proteome</keyword>
<accession>A0AAD5UYD4</accession>
<feature type="region of interest" description="Disordered" evidence="1">
    <location>
        <begin position="48"/>
        <end position="178"/>
    </location>
</feature>
<dbReference type="EMBL" id="JANAWD010000410">
    <property type="protein sequence ID" value="KAJ3479877.1"/>
    <property type="molecule type" value="Genomic_DNA"/>
</dbReference>
<feature type="compositionally biased region" description="Polar residues" evidence="1">
    <location>
        <begin position="298"/>
        <end position="310"/>
    </location>
</feature>
<comment type="caution">
    <text evidence="2">The sequence shown here is derived from an EMBL/GenBank/DDBJ whole genome shotgun (WGS) entry which is preliminary data.</text>
</comment>
<feature type="compositionally biased region" description="Low complexity" evidence="1">
    <location>
        <begin position="471"/>
        <end position="480"/>
    </location>
</feature>
<evidence type="ECO:0000313" key="3">
    <source>
        <dbReference type="Proteomes" id="UP001212997"/>
    </source>
</evidence>
<feature type="region of interest" description="Disordered" evidence="1">
    <location>
        <begin position="241"/>
        <end position="390"/>
    </location>
</feature>
<protein>
    <submittedName>
        <fullName evidence="2">Uncharacterized protein</fullName>
    </submittedName>
</protein>
<dbReference type="AlphaFoldDB" id="A0AAD5UYD4"/>
<name>A0AAD5UYD4_9APHY</name>